<feature type="domain" description="Cytochrome c" evidence="8">
    <location>
        <begin position="52"/>
        <end position="166"/>
    </location>
</feature>
<evidence type="ECO:0000256" key="6">
    <source>
        <dbReference type="PROSITE-ProRule" id="PRU00433"/>
    </source>
</evidence>
<dbReference type="InterPro" id="IPR036909">
    <property type="entry name" value="Cyt_c-like_dom_sf"/>
</dbReference>
<protein>
    <submittedName>
        <fullName evidence="9">Cytochrome c peroxidase</fullName>
    </submittedName>
</protein>
<evidence type="ECO:0000313" key="10">
    <source>
        <dbReference type="Proteomes" id="UP000248021"/>
    </source>
</evidence>
<comment type="caution">
    <text evidence="9">The sequence shown here is derived from an EMBL/GenBank/DDBJ whole genome shotgun (WGS) entry which is preliminary data.</text>
</comment>
<evidence type="ECO:0000256" key="7">
    <source>
        <dbReference type="SAM" id="SignalP"/>
    </source>
</evidence>
<dbReference type="InterPro" id="IPR009056">
    <property type="entry name" value="Cyt_c-like_dom"/>
</dbReference>
<feature type="chain" id="PRO_5016102187" evidence="7">
    <location>
        <begin position="23"/>
        <end position="413"/>
    </location>
</feature>
<dbReference type="Proteomes" id="UP000248021">
    <property type="component" value="Unassembled WGS sequence"/>
</dbReference>
<dbReference type="Gene3D" id="1.10.760.10">
    <property type="entry name" value="Cytochrome c-like domain"/>
    <property type="match status" value="2"/>
</dbReference>
<evidence type="ECO:0000259" key="8">
    <source>
        <dbReference type="PROSITE" id="PS51007"/>
    </source>
</evidence>
<dbReference type="InterPro" id="IPR023893">
    <property type="entry name" value="MauG-like"/>
</dbReference>
<evidence type="ECO:0000313" key="9">
    <source>
        <dbReference type="EMBL" id="PXW51596.1"/>
    </source>
</evidence>
<gene>
    <name evidence="9" type="ORF">C7450_11933</name>
</gene>
<keyword evidence="5 6" id="KW-0408">Iron</keyword>
<keyword evidence="10" id="KW-1185">Reference proteome</keyword>
<dbReference type="PROSITE" id="PS51007">
    <property type="entry name" value="CYTC"/>
    <property type="match status" value="2"/>
</dbReference>
<dbReference type="InterPro" id="IPR051395">
    <property type="entry name" value="Cytochrome_c_Peroxidase/MauG"/>
</dbReference>
<evidence type="ECO:0000256" key="2">
    <source>
        <dbReference type="ARBA" id="ARBA00022617"/>
    </source>
</evidence>
<keyword evidence="4" id="KW-0560">Oxidoreductase</keyword>
<name>A0A2V3TTG8_9HYPH</name>
<keyword evidence="2 6" id="KW-0349">Heme</keyword>
<keyword evidence="9" id="KW-0575">Peroxidase</keyword>
<dbReference type="GO" id="GO:0009055">
    <property type="term" value="F:electron transfer activity"/>
    <property type="evidence" value="ECO:0007669"/>
    <property type="project" value="InterPro"/>
</dbReference>
<feature type="domain" description="Cytochrome c" evidence="8">
    <location>
        <begin position="257"/>
        <end position="402"/>
    </location>
</feature>
<evidence type="ECO:0000256" key="3">
    <source>
        <dbReference type="ARBA" id="ARBA00022723"/>
    </source>
</evidence>
<dbReference type="RefSeq" id="WP_210206585.1">
    <property type="nucleotide sequence ID" value="NZ_JAHBRY010000005.1"/>
</dbReference>
<proteinExistence type="predicted"/>
<evidence type="ECO:0000256" key="1">
    <source>
        <dbReference type="ARBA" id="ARBA00004196"/>
    </source>
</evidence>
<sequence>MKYATSAILLTVGLLLSDASQAEGLRETVLRKAAIDAGLMPAEETQRAVAPEVAAVGKLIFETRKLSLEHEVACASCHIDRFGSADGLPNAIGTEGRGQGIERLLGGGDIIPRNVLPLWGRGGKGFDVFFWDGRVEATADGVHSQFAGGEPSDDPLTVAVHLPPVEIGEMVLNSAGNEKLQGESVESATEVFTLLAERLSNDADIGPKLSGAMGVEREKIRFLHVAQALAAFIRDNFRLKATRFHQFVFSGGSLSNAEIAGGLLFYGKARCSTCHNGPYFTNMEFHAVPFPQVGFGKNGFGTDYGRYNVTLDVDDLYKFRTPPLYNVTKTAPYSHSGSVFTLEAAIRAHTDPLYEYVGSLANDAQRANFYEQLRRWATEPLFGIHLSDEEIANLVAFLSTLEFASDAAIKEGE</sequence>
<dbReference type="SUPFAM" id="SSF46626">
    <property type="entry name" value="Cytochrome c"/>
    <property type="match status" value="2"/>
</dbReference>
<reference evidence="9 10" key="1">
    <citation type="submission" date="2018-05" db="EMBL/GenBank/DDBJ databases">
        <title>Genomic Encyclopedia of Type Strains, Phase IV (KMG-IV): sequencing the most valuable type-strain genomes for metagenomic binning, comparative biology and taxonomic classification.</title>
        <authorList>
            <person name="Goeker M."/>
        </authorList>
    </citation>
    <scope>NUCLEOTIDE SEQUENCE [LARGE SCALE GENOMIC DNA]</scope>
    <source>
        <strain evidence="9 10">DSM 6462</strain>
    </source>
</reference>
<dbReference type="EMBL" id="QJJK01000019">
    <property type="protein sequence ID" value="PXW51596.1"/>
    <property type="molecule type" value="Genomic_DNA"/>
</dbReference>
<evidence type="ECO:0000256" key="4">
    <source>
        <dbReference type="ARBA" id="ARBA00023002"/>
    </source>
</evidence>
<dbReference type="AlphaFoldDB" id="A0A2V3TTG8"/>
<dbReference type="Pfam" id="PF03150">
    <property type="entry name" value="CCP_MauG"/>
    <property type="match status" value="1"/>
</dbReference>
<dbReference type="PANTHER" id="PTHR30600">
    <property type="entry name" value="CYTOCHROME C PEROXIDASE-RELATED"/>
    <property type="match status" value="1"/>
</dbReference>
<keyword evidence="3 6" id="KW-0479">Metal-binding</keyword>
<dbReference type="InterPro" id="IPR004852">
    <property type="entry name" value="Di-haem_cyt_c_peroxidsae"/>
</dbReference>
<dbReference type="GO" id="GO:0004130">
    <property type="term" value="F:cytochrome-c peroxidase activity"/>
    <property type="evidence" value="ECO:0007669"/>
    <property type="project" value="TreeGrafter"/>
</dbReference>
<organism evidence="9 10">
    <name type="scientific">Chelatococcus asaccharovorans</name>
    <dbReference type="NCBI Taxonomy" id="28210"/>
    <lineage>
        <taxon>Bacteria</taxon>
        <taxon>Pseudomonadati</taxon>
        <taxon>Pseudomonadota</taxon>
        <taxon>Alphaproteobacteria</taxon>
        <taxon>Hyphomicrobiales</taxon>
        <taxon>Chelatococcaceae</taxon>
        <taxon>Chelatococcus</taxon>
    </lineage>
</organism>
<dbReference type="GO" id="GO:0020037">
    <property type="term" value="F:heme binding"/>
    <property type="evidence" value="ECO:0007669"/>
    <property type="project" value="InterPro"/>
</dbReference>
<dbReference type="GO" id="GO:0030313">
    <property type="term" value="C:cell envelope"/>
    <property type="evidence" value="ECO:0007669"/>
    <property type="project" value="UniProtKB-SubCell"/>
</dbReference>
<accession>A0A2V3TTG8</accession>
<comment type="subcellular location">
    <subcellularLocation>
        <location evidence="1">Cell envelope</location>
    </subcellularLocation>
</comment>
<keyword evidence="7" id="KW-0732">Signal</keyword>
<feature type="signal peptide" evidence="7">
    <location>
        <begin position="1"/>
        <end position="22"/>
    </location>
</feature>
<dbReference type="GO" id="GO:0046872">
    <property type="term" value="F:metal ion binding"/>
    <property type="evidence" value="ECO:0007669"/>
    <property type="project" value="UniProtKB-KW"/>
</dbReference>
<evidence type="ECO:0000256" key="5">
    <source>
        <dbReference type="ARBA" id="ARBA00023004"/>
    </source>
</evidence>
<dbReference type="NCBIfam" id="TIGR03981">
    <property type="entry name" value="SAM_quin_mod"/>
    <property type="match status" value="1"/>
</dbReference>